<protein>
    <submittedName>
        <fullName evidence="6">Beta-galactosidase</fullName>
    </submittedName>
</protein>
<dbReference type="GO" id="GO:0004565">
    <property type="term" value="F:beta-galactosidase activity"/>
    <property type="evidence" value="ECO:0007669"/>
    <property type="project" value="InterPro"/>
</dbReference>
<dbReference type="GO" id="GO:0009341">
    <property type="term" value="C:beta-galactosidase complex"/>
    <property type="evidence" value="ECO:0007669"/>
    <property type="project" value="InterPro"/>
</dbReference>
<evidence type="ECO:0000313" key="7">
    <source>
        <dbReference type="Proteomes" id="UP000199024"/>
    </source>
</evidence>
<dbReference type="Gene3D" id="2.60.220.20">
    <property type="entry name" value="putative beta-Galactosidase from caulobacter crescentus"/>
    <property type="match status" value="1"/>
</dbReference>
<dbReference type="STRING" id="474950.SAMN05421771_2100"/>
<keyword evidence="2" id="KW-0326">Glycosidase</keyword>
<evidence type="ECO:0000313" key="6">
    <source>
        <dbReference type="EMBL" id="SFS12318.1"/>
    </source>
</evidence>
<dbReference type="InterPro" id="IPR040719">
    <property type="entry name" value="DUF5597"/>
</dbReference>
<accession>A0A1I6M9M2</accession>
<dbReference type="Gene3D" id="3.20.20.80">
    <property type="entry name" value="Glycosidases"/>
    <property type="match status" value="1"/>
</dbReference>
<evidence type="ECO:0000256" key="1">
    <source>
        <dbReference type="ARBA" id="ARBA00022801"/>
    </source>
</evidence>
<dbReference type="Pfam" id="PF18120">
    <property type="entry name" value="DUF5597"/>
    <property type="match status" value="1"/>
</dbReference>
<dbReference type="InterPro" id="IPR013529">
    <property type="entry name" value="Glyco_hydro_42_N"/>
</dbReference>
<feature type="domain" description="DUF5597" evidence="5">
    <location>
        <begin position="410"/>
        <end position="536"/>
    </location>
</feature>
<dbReference type="Proteomes" id="UP000199024">
    <property type="component" value="Unassembled WGS sequence"/>
</dbReference>
<dbReference type="EMBL" id="FOZL01000001">
    <property type="protein sequence ID" value="SFS12318.1"/>
    <property type="molecule type" value="Genomic_DNA"/>
</dbReference>
<dbReference type="GO" id="GO:0005975">
    <property type="term" value="P:carbohydrate metabolic process"/>
    <property type="evidence" value="ECO:0007669"/>
    <property type="project" value="InterPro"/>
</dbReference>
<sequence length="573" mass="61995">MSMQAMRRAGRMLLMVFLGAGTASAQTMAHLEKHGAATQLIVDGQPYLVLGGELANTASSSMEYMKPVWPRLARMHLNTVLTGMSWAQFEPEEGKYDYALVDDLLAGARAQNLKVIFVWFGSWKNGLSSFAPAWVKADQRRFPRAELGSGRSIEVLSTLSAENLKADSNAYRAFMHHLREVDAEKHTVIMIQVENEVGVLGDSRDRSPAANEAFARAVPKQLMDSLRMHVATLRPALKKAWDANGDKTDGTWSEVFGSGMADEIFMAWNYARYMNQVTKAGKAEYPVPVFTNTWIVQPEDRGPGDYPSGCPEPDVLDIWRAGGPDIDINAPDIYLPNFAEWVARFHQNGNPLFVPESRGDTSGVANAFYAIGQHDAIGYSPFGIDSVSRLMAASADPEQGGSVDVQSLPLAKGYDVLGQLAPLILKHQGTGSIGAVVLNAGELNRSLNVGQYSVTVSAVQNRRSAAVASTTAEAAPAYAMVIATGPEEYVIAGSNVEITFSPNTPGPPIAGLAQVHAGHYAEGVWMPGRWLNGDDVLLNYKLAEAAATNQSGSGLRFAADGPSIQKVKLYRYR</sequence>
<gene>
    <name evidence="6" type="ORF">SAMN05421771_2100</name>
</gene>
<proteinExistence type="predicted"/>
<organism evidence="6 7">
    <name type="scientific">Granulicella pectinivorans</name>
    <dbReference type="NCBI Taxonomy" id="474950"/>
    <lineage>
        <taxon>Bacteria</taxon>
        <taxon>Pseudomonadati</taxon>
        <taxon>Acidobacteriota</taxon>
        <taxon>Terriglobia</taxon>
        <taxon>Terriglobales</taxon>
        <taxon>Acidobacteriaceae</taxon>
        <taxon>Granulicella</taxon>
    </lineage>
</organism>
<evidence type="ECO:0000256" key="2">
    <source>
        <dbReference type="ARBA" id="ARBA00023295"/>
    </source>
</evidence>
<keyword evidence="7" id="KW-1185">Reference proteome</keyword>
<feature type="signal peptide" evidence="3">
    <location>
        <begin position="1"/>
        <end position="25"/>
    </location>
</feature>
<dbReference type="FunFam" id="3.20.20.80:FF:000135">
    <property type="entry name" value="Beta-galactosidase, putative, bgl35A"/>
    <property type="match status" value="1"/>
</dbReference>
<dbReference type="AlphaFoldDB" id="A0A1I6M9M2"/>
<dbReference type="InterPro" id="IPR017853">
    <property type="entry name" value="GH"/>
</dbReference>
<dbReference type="Pfam" id="PF02449">
    <property type="entry name" value="Glyco_hydro_42"/>
    <property type="match status" value="1"/>
</dbReference>
<evidence type="ECO:0000259" key="5">
    <source>
        <dbReference type="Pfam" id="PF18120"/>
    </source>
</evidence>
<feature type="chain" id="PRO_5011630764" evidence="3">
    <location>
        <begin position="26"/>
        <end position="573"/>
    </location>
</feature>
<reference evidence="6 7" key="1">
    <citation type="submission" date="2016-10" db="EMBL/GenBank/DDBJ databases">
        <authorList>
            <person name="de Groot N.N."/>
        </authorList>
    </citation>
    <scope>NUCLEOTIDE SEQUENCE [LARGE SCALE GENOMIC DNA]</scope>
    <source>
        <strain evidence="6 7">DSM 21001</strain>
    </source>
</reference>
<name>A0A1I6M9M2_9BACT</name>
<evidence type="ECO:0000256" key="3">
    <source>
        <dbReference type="SAM" id="SignalP"/>
    </source>
</evidence>
<dbReference type="RefSeq" id="WP_141223871.1">
    <property type="nucleotide sequence ID" value="NZ_FOZL01000001.1"/>
</dbReference>
<feature type="domain" description="Glycoside hydrolase family 42 N-terminal" evidence="4">
    <location>
        <begin position="72"/>
        <end position="223"/>
    </location>
</feature>
<dbReference type="OrthoDB" id="9800974at2"/>
<evidence type="ECO:0000259" key="4">
    <source>
        <dbReference type="Pfam" id="PF02449"/>
    </source>
</evidence>
<keyword evidence="3" id="KW-0732">Signal</keyword>
<dbReference type="SUPFAM" id="SSF51445">
    <property type="entry name" value="(Trans)glycosidases"/>
    <property type="match status" value="1"/>
</dbReference>
<keyword evidence="1" id="KW-0378">Hydrolase</keyword>